<feature type="active site" description="Charge relay system" evidence="7">
    <location>
        <position position="152"/>
    </location>
</feature>
<dbReference type="GO" id="GO:0005739">
    <property type="term" value="C:mitochondrion"/>
    <property type="evidence" value="ECO:0007669"/>
    <property type="project" value="UniProtKB-SubCell"/>
</dbReference>
<comment type="subunit">
    <text evidence="7">Subunit of the heterotrimeric GatCAB amidotransferase (AdT) complex, composed of A, B and C subunits.</text>
</comment>
<accession>A0A2J6PJD6</accession>
<dbReference type="GO" id="GO:0030956">
    <property type="term" value="C:glutamyl-tRNA(Gln) amidotransferase complex"/>
    <property type="evidence" value="ECO:0007669"/>
    <property type="project" value="UniProtKB-UniRule"/>
</dbReference>
<dbReference type="GO" id="GO:0070681">
    <property type="term" value="P:glutaminyl-tRNAGln biosynthesis via transamidation"/>
    <property type="evidence" value="ECO:0007669"/>
    <property type="project" value="UniProtKB-UniRule"/>
</dbReference>
<keyword evidence="3 7" id="KW-0547">Nucleotide-binding</keyword>
<dbReference type="GO" id="GO:0050567">
    <property type="term" value="F:glutaminyl-tRNA synthase (glutamine-hydrolyzing) activity"/>
    <property type="evidence" value="ECO:0007669"/>
    <property type="project" value="UniProtKB-UniRule"/>
</dbReference>
<evidence type="ECO:0000313" key="10">
    <source>
        <dbReference type="EMBL" id="PMD14161.1"/>
    </source>
</evidence>
<gene>
    <name evidence="10" type="ORF">NA56DRAFT_651126</name>
</gene>
<dbReference type="AlphaFoldDB" id="A0A2J6PJD6"/>
<dbReference type="InterPro" id="IPR036928">
    <property type="entry name" value="AS_sf"/>
</dbReference>
<dbReference type="HAMAP" id="MF_00120">
    <property type="entry name" value="GatA"/>
    <property type="match status" value="1"/>
</dbReference>
<dbReference type="GO" id="GO:0032543">
    <property type="term" value="P:mitochondrial translation"/>
    <property type="evidence" value="ECO:0007669"/>
    <property type="project" value="UniProtKB-UniRule"/>
</dbReference>
<dbReference type="InterPro" id="IPR020556">
    <property type="entry name" value="Amidase_CS"/>
</dbReference>
<feature type="region of interest" description="Disordered" evidence="8">
    <location>
        <begin position="233"/>
        <end position="270"/>
    </location>
</feature>
<evidence type="ECO:0000256" key="1">
    <source>
        <dbReference type="ARBA" id="ARBA00008069"/>
    </source>
</evidence>
<dbReference type="InterPro" id="IPR004412">
    <property type="entry name" value="GatA"/>
</dbReference>
<evidence type="ECO:0000256" key="6">
    <source>
        <dbReference type="ARBA" id="ARBA00047407"/>
    </source>
</evidence>
<feature type="active site" description="Charge relay system" evidence="7">
    <location>
        <position position="76"/>
    </location>
</feature>
<comment type="function">
    <text evidence="7">Allows the formation of correctly charged Gln-tRNA(Gln) through the transamidation of misacylated Glu-tRNA(Gln) in the mitochondria. The reaction takes place in the presence of glutamine and ATP through an activated gamma-phospho-Glu-tRNA(Gln).</text>
</comment>
<dbReference type="InterPro" id="IPR000120">
    <property type="entry name" value="Amidase"/>
</dbReference>
<dbReference type="GO" id="GO:0005524">
    <property type="term" value="F:ATP binding"/>
    <property type="evidence" value="ECO:0007669"/>
    <property type="project" value="UniProtKB-KW"/>
</dbReference>
<keyword evidence="2 7" id="KW-0436">Ligase</keyword>
<feature type="domain" description="Amidase" evidence="9">
    <location>
        <begin position="73"/>
        <end position="527"/>
    </location>
</feature>
<dbReference type="PANTHER" id="PTHR11895">
    <property type="entry name" value="TRANSAMIDASE"/>
    <property type="match status" value="1"/>
</dbReference>
<evidence type="ECO:0000256" key="2">
    <source>
        <dbReference type="ARBA" id="ARBA00022598"/>
    </source>
</evidence>
<dbReference type="PROSITE" id="PS00571">
    <property type="entry name" value="AMIDASES"/>
    <property type="match status" value="1"/>
</dbReference>
<dbReference type="EMBL" id="KZ613524">
    <property type="protein sequence ID" value="PMD14161.1"/>
    <property type="molecule type" value="Genomic_DNA"/>
</dbReference>
<evidence type="ECO:0000256" key="7">
    <source>
        <dbReference type="HAMAP-Rule" id="MF_03150"/>
    </source>
</evidence>
<organism evidence="10 11">
    <name type="scientific">Hyaloscypha hepaticicola</name>
    <dbReference type="NCBI Taxonomy" id="2082293"/>
    <lineage>
        <taxon>Eukaryota</taxon>
        <taxon>Fungi</taxon>
        <taxon>Dikarya</taxon>
        <taxon>Ascomycota</taxon>
        <taxon>Pezizomycotina</taxon>
        <taxon>Leotiomycetes</taxon>
        <taxon>Helotiales</taxon>
        <taxon>Hyaloscyphaceae</taxon>
        <taxon>Hyaloscypha</taxon>
    </lineage>
</organism>
<dbReference type="InterPro" id="IPR023631">
    <property type="entry name" value="Amidase_dom"/>
</dbReference>
<comment type="catalytic activity">
    <reaction evidence="6 7">
        <text>L-glutamyl-tRNA(Gln) + L-glutamine + ATP + H2O = L-glutaminyl-tRNA(Gln) + L-glutamate + ADP + phosphate + H(+)</text>
        <dbReference type="Rhea" id="RHEA:17521"/>
        <dbReference type="Rhea" id="RHEA-COMP:9681"/>
        <dbReference type="Rhea" id="RHEA-COMP:9684"/>
        <dbReference type="ChEBI" id="CHEBI:15377"/>
        <dbReference type="ChEBI" id="CHEBI:15378"/>
        <dbReference type="ChEBI" id="CHEBI:29985"/>
        <dbReference type="ChEBI" id="CHEBI:30616"/>
        <dbReference type="ChEBI" id="CHEBI:43474"/>
        <dbReference type="ChEBI" id="CHEBI:58359"/>
        <dbReference type="ChEBI" id="CHEBI:78520"/>
        <dbReference type="ChEBI" id="CHEBI:78521"/>
        <dbReference type="ChEBI" id="CHEBI:456216"/>
        <dbReference type="EC" id="6.3.5.7"/>
    </reaction>
</comment>
<feature type="active site" description="Acyl-ester intermediate" evidence="7">
    <location>
        <position position="176"/>
    </location>
</feature>
<dbReference type="Pfam" id="PF01425">
    <property type="entry name" value="Amidase"/>
    <property type="match status" value="1"/>
</dbReference>
<evidence type="ECO:0000256" key="4">
    <source>
        <dbReference type="ARBA" id="ARBA00022840"/>
    </source>
</evidence>
<keyword evidence="11" id="KW-1185">Reference proteome</keyword>
<reference evidence="10 11" key="1">
    <citation type="submission" date="2016-05" db="EMBL/GenBank/DDBJ databases">
        <title>A degradative enzymes factory behind the ericoid mycorrhizal symbiosis.</title>
        <authorList>
            <consortium name="DOE Joint Genome Institute"/>
            <person name="Martino E."/>
            <person name="Morin E."/>
            <person name="Grelet G."/>
            <person name="Kuo A."/>
            <person name="Kohler A."/>
            <person name="Daghino S."/>
            <person name="Barry K."/>
            <person name="Choi C."/>
            <person name="Cichocki N."/>
            <person name="Clum A."/>
            <person name="Copeland A."/>
            <person name="Hainaut M."/>
            <person name="Haridas S."/>
            <person name="Labutti K."/>
            <person name="Lindquist E."/>
            <person name="Lipzen A."/>
            <person name="Khouja H.-R."/>
            <person name="Murat C."/>
            <person name="Ohm R."/>
            <person name="Olson A."/>
            <person name="Spatafora J."/>
            <person name="Veneault-Fourrey C."/>
            <person name="Henrissat B."/>
            <person name="Grigoriev I."/>
            <person name="Martin F."/>
            <person name="Perotto S."/>
        </authorList>
    </citation>
    <scope>NUCLEOTIDE SEQUENCE [LARGE SCALE GENOMIC DNA]</scope>
    <source>
        <strain evidence="10 11">UAMH 7357</strain>
    </source>
</reference>
<evidence type="ECO:0000259" key="9">
    <source>
        <dbReference type="Pfam" id="PF01425"/>
    </source>
</evidence>
<dbReference type="PANTHER" id="PTHR11895:SF7">
    <property type="entry name" value="GLUTAMYL-TRNA(GLN) AMIDOTRANSFERASE SUBUNIT A, MITOCHONDRIAL"/>
    <property type="match status" value="1"/>
</dbReference>
<comment type="subcellular location">
    <subcellularLocation>
        <location evidence="7">Mitochondrion</location>
    </subcellularLocation>
</comment>
<protein>
    <recommendedName>
        <fullName evidence="7">Glutamyl-tRNA(Gln) amidotransferase subunit A, mitochondrial</fullName>
        <shortName evidence="7">Glu-AdT subunit A</shortName>
        <ecNumber evidence="7">6.3.5.7</ecNumber>
    </recommendedName>
</protein>
<evidence type="ECO:0000256" key="8">
    <source>
        <dbReference type="SAM" id="MobiDB-lite"/>
    </source>
</evidence>
<comment type="similarity">
    <text evidence="1 7">Belongs to the amidase family. GatA subfamily.</text>
</comment>
<name>A0A2J6PJD6_9HELO</name>
<dbReference type="EC" id="6.3.5.7" evidence="7"/>
<proteinExistence type="inferred from homology"/>
<keyword evidence="4 7" id="KW-0067">ATP-binding</keyword>
<dbReference type="STRING" id="1745343.A0A2J6PJD6"/>
<evidence type="ECO:0000256" key="5">
    <source>
        <dbReference type="ARBA" id="ARBA00022917"/>
    </source>
</evidence>
<dbReference type="OrthoDB" id="421993at2759"/>
<keyword evidence="7" id="KW-0496">Mitochondrion</keyword>
<dbReference type="Proteomes" id="UP000235672">
    <property type="component" value="Unassembled WGS sequence"/>
</dbReference>
<keyword evidence="5 7" id="KW-0648">Protein biosynthesis</keyword>
<dbReference type="SUPFAM" id="SSF75304">
    <property type="entry name" value="Amidase signature (AS) enzymes"/>
    <property type="match status" value="1"/>
</dbReference>
<evidence type="ECO:0000313" key="11">
    <source>
        <dbReference type="Proteomes" id="UP000235672"/>
    </source>
</evidence>
<evidence type="ECO:0000256" key="3">
    <source>
        <dbReference type="ARBA" id="ARBA00022741"/>
    </source>
</evidence>
<sequence>MLQRRAQLVTRKPVTRQKARCRFLCTTAEQPIRDGLNAFISKDVVNPDITSLSPEEAIARVENQPLHSGLRNIAVKDNIATLGSRTTCGSGILREHRSPFEASVVRSLRIHGTSVSGKTNLDEFGMGSHSTHSFFGTVHNALPFENLSPGGSSGGSAVAVASGQCSVALGTDTGGSVRLPAAYTGLFGFKPSYGVISRWGVVPYANSMDTVGIIASNVIAIRKALFRVRQYDPKDPTSLSDRTWKRLDNRRKSAEKREATARAENGDEKRPITEEQNIDMFGVRIGVPLEYNIAELEPGIRQAWSDCLMSLQARGATIVPVSLPNTKHALSAYYILAPAEAASNLAKYDGVRYGNRDGLADGIDGVLYSRTRGNGFGDEVKRRILLGSYTLSSEAVDNYFLKAQKVRRLVQRDFDRIFAIPNPLRPAQQFDLGDIDESILMSNKLGPNQVDYIICPTAPTLPPTLDDLSKQTPVDNYMNDVFTVPASLAGIPAISIPFPIPETFCVEGKPTFAGMQIIGQYASDYELIKITEVLVKNRTPTESITPTPKTATELRKFSAVWNGPANMTRLIERYVLKREIINHDTKKLTRSYSTLKIHEQVTKKRGDQVLEDGLPPLRKIKTARGHDPEALGGGPIIWKLSELRARALAWRKNNLGKLPISKIDSQSAVQTPASDNLQNVPNVRIRKIFNNPDPAPEIEPSKSLIRKIPIVSNVPICKTFNNPDPATEMEPSNFVIRKYPSFPNVRIRKTTRGEFYRRPHTDKEANKVFEDTLGLWVEQHQN</sequence>
<feature type="compositionally biased region" description="Basic and acidic residues" evidence="8">
    <location>
        <begin position="242"/>
        <end position="270"/>
    </location>
</feature>
<dbReference type="Gene3D" id="3.90.1300.10">
    <property type="entry name" value="Amidase signature (AS) domain"/>
    <property type="match status" value="1"/>
</dbReference>